<feature type="region of interest" description="Disordered" evidence="1">
    <location>
        <begin position="423"/>
        <end position="444"/>
    </location>
</feature>
<protein>
    <recommendedName>
        <fullName evidence="2">BRCT domain-containing protein</fullName>
    </recommendedName>
</protein>
<feature type="compositionally biased region" description="Low complexity" evidence="1">
    <location>
        <begin position="1135"/>
        <end position="1163"/>
    </location>
</feature>
<feature type="compositionally biased region" description="Low complexity" evidence="1">
    <location>
        <begin position="1028"/>
        <end position="1051"/>
    </location>
</feature>
<feature type="region of interest" description="Disordered" evidence="1">
    <location>
        <begin position="1025"/>
        <end position="1182"/>
    </location>
</feature>
<feature type="compositionally biased region" description="Low complexity" evidence="1">
    <location>
        <begin position="423"/>
        <end position="432"/>
    </location>
</feature>
<evidence type="ECO:0000256" key="1">
    <source>
        <dbReference type="SAM" id="MobiDB-lite"/>
    </source>
</evidence>
<gene>
    <name evidence="3" type="ORF">HYH02_002126</name>
</gene>
<feature type="compositionally biased region" description="Low complexity" evidence="1">
    <location>
        <begin position="311"/>
        <end position="322"/>
    </location>
</feature>
<dbReference type="PROSITE" id="PS50172">
    <property type="entry name" value="BRCT"/>
    <property type="match status" value="2"/>
</dbReference>
<feature type="region of interest" description="Disordered" evidence="1">
    <location>
        <begin position="987"/>
        <end position="1006"/>
    </location>
</feature>
<feature type="compositionally biased region" description="Low complexity" evidence="1">
    <location>
        <begin position="755"/>
        <end position="772"/>
    </location>
</feature>
<reference evidence="3" key="1">
    <citation type="journal article" date="2020" name="bioRxiv">
        <title>Comparative genomics of Chlamydomonas.</title>
        <authorList>
            <person name="Craig R.J."/>
            <person name="Hasan A.R."/>
            <person name="Ness R.W."/>
            <person name="Keightley P.D."/>
        </authorList>
    </citation>
    <scope>NUCLEOTIDE SEQUENCE</scope>
    <source>
        <strain evidence="3">CCAP 11/173</strain>
    </source>
</reference>
<feature type="compositionally biased region" description="Low complexity" evidence="1">
    <location>
        <begin position="1513"/>
        <end position="1528"/>
    </location>
</feature>
<comment type="caution">
    <text evidence="3">The sequence shown here is derived from an EMBL/GenBank/DDBJ whole genome shotgun (WGS) entry which is preliminary data.</text>
</comment>
<evidence type="ECO:0000259" key="2">
    <source>
        <dbReference type="PROSITE" id="PS50172"/>
    </source>
</evidence>
<feature type="region of interest" description="Disordered" evidence="1">
    <location>
        <begin position="680"/>
        <end position="727"/>
    </location>
</feature>
<dbReference type="CDD" id="cd17736">
    <property type="entry name" value="BRCT_microcephalin_rpt2"/>
    <property type="match status" value="1"/>
</dbReference>
<feature type="region of interest" description="Disordered" evidence="1">
    <location>
        <begin position="262"/>
        <end position="290"/>
    </location>
</feature>
<feature type="region of interest" description="Disordered" evidence="1">
    <location>
        <begin position="1513"/>
        <end position="1616"/>
    </location>
</feature>
<feature type="compositionally biased region" description="Low complexity" evidence="1">
    <location>
        <begin position="1437"/>
        <end position="1465"/>
    </location>
</feature>
<dbReference type="SUPFAM" id="SSF52113">
    <property type="entry name" value="BRCT domain"/>
    <property type="match status" value="2"/>
</dbReference>
<dbReference type="PANTHER" id="PTHR14625:SF3">
    <property type="entry name" value="MICROCEPHALIN"/>
    <property type="match status" value="1"/>
</dbReference>
<feature type="region of interest" description="Disordered" evidence="1">
    <location>
        <begin position="852"/>
        <end position="876"/>
    </location>
</feature>
<feature type="compositionally biased region" description="Low complexity" evidence="1">
    <location>
        <begin position="1840"/>
        <end position="1863"/>
    </location>
</feature>
<feature type="compositionally biased region" description="Pro residues" evidence="1">
    <location>
        <begin position="275"/>
        <end position="284"/>
    </location>
</feature>
<feature type="domain" description="BRCT" evidence="2">
    <location>
        <begin position="1753"/>
        <end position="1823"/>
    </location>
</feature>
<dbReference type="InterPro" id="IPR001357">
    <property type="entry name" value="BRCT_dom"/>
</dbReference>
<feature type="compositionally biased region" description="Low complexity" evidence="1">
    <location>
        <begin position="684"/>
        <end position="722"/>
    </location>
</feature>
<feature type="region of interest" description="Disordered" evidence="1">
    <location>
        <begin position="311"/>
        <end position="371"/>
    </location>
</feature>
<feature type="compositionally biased region" description="Low complexity" evidence="1">
    <location>
        <begin position="1082"/>
        <end position="1121"/>
    </location>
</feature>
<accession>A0A836BC60</accession>
<feature type="region of interest" description="Disordered" evidence="1">
    <location>
        <begin position="474"/>
        <end position="525"/>
    </location>
</feature>
<feature type="region of interest" description="Disordered" evidence="1">
    <location>
        <begin position="755"/>
        <end position="809"/>
    </location>
</feature>
<feature type="compositionally biased region" description="Low complexity" evidence="1">
    <location>
        <begin position="503"/>
        <end position="525"/>
    </location>
</feature>
<dbReference type="Proteomes" id="UP000613740">
    <property type="component" value="Unassembled WGS sequence"/>
</dbReference>
<feature type="region of interest" description="Disordered" evidence="1">
    <location>
        <begin position="1840"/>
        <end position="1879"/>
    </location>
</feature>
<dbReference type="PANTHER" id="PTHR14625">
    <property type="entry name" value="MICROCEPHALIN"/>
    <property type="match status" value="1"/>
</dbReference>
<feature type="domain" description="BRCT" evidence="2">
    <location>
        <begin position="6"/>
        <end position="113"/>
    </location>
</feature>
<dbReference type="OrthoDB" id="2384350at2759"/>
<dbReference type="InterPro" id="IPR022047">
    <property type="entry name" value="Microcephalin-like"/>
</dbReference>
<feature type="compositionally biased region" description="Low complexity" evidence="1">
    <location>
        <begin position="1374"/>
        <end position="1383"/>
    </location>
</feature>
<feature type="region of interest" description="Disordered" evidence="1">
    <location>
        <begin position="1366"/>
        <end position="1467"/>
    </location>
</feature>
<feature type="compositionally biased region" description="Low complexity" evidence="1">
    <location>
        <begin position="1405"/>
        <end position="1426"/>
    </location>
</feature>
<feature type="compositionally biased region" description="Low complexity" evidence="1">
    <location>
        <begin position="1269"/>
        <end position="1286"/>
    </location>
</feature>
<organism evidence="3 4">
    <name type="scientific">Chlamydomonas schloesseri</name>
    <dbReference type="NCBI Taxonomy" id="2026947"/>
    <lineage>
        <taxon>Eukaryota</taxon>
        <taxon>Viridiplantae</taxon>
        <taxon>Chlorophyta</taxon>
        <taxon>core chlorophytes</taxon>
        <taxon>Chlorophyceae</taxon>
        <taxon>CS clade</taxon>
        <taxon>Chlamydomonadales</taxon>
        <taxon>Chlamydomonadaceae</taxon>
        <taxon>Chlamydomonas</taxon>
    </lineage>
</organism>
<feature type="region of interest" description="Disordered" evidence="1">
    <location>
        <begin position="1269"/>
        <end position="1290"/>
    </location>
</feature>
<evidence type="ECO:0000313" key="3">
    <source>
        <dbReference type="EMBL" id="KAG2453923.1"/>
    </source>
</evidence>
<proteinExistence type="predicted"/>
<feature type="region of interest" description="Disordered" evidence="1">
    <location>
        <begin position="915"/>
        <end position="935"/>
    </location>
</feature>
<dbReference type="Gene3D" id="3.40.50.10190">
    <property type="entry name" value="BRCT domain"/>
    <property type="match status" value="2"/>
</dbReference>
<feature type="compositionally biased region" description="Low complexity" evidence="1">
    <location>
        <begin position="1572"/>
        <end position="1602"/>
    </location>
</feature>
<feature type="compositionally biased region" description="Low complexity" evidence="1">
    <location>
        <begin position="346"/>
        <end position="371"/>
    </location>
</feature>
<feature type="region of interest" description="Disordered" evidence="1">
    <location>
        <begin position="586"/>
        <end position="619"/>
    </location>
</feature>
<name>A0A836BC60_9CHLO</name>
<keyword evidence="4" id="KW-1185">Reference proteome</keyword>
<evidence type="ECO:0000313" key="4">
    <source>
        <dbReference type="Proteomes" id="UP000613740"/>
    </source>
</evidence>
<dbReference type="GO" id="GO:0000278">
    <property type="term" value="P:mitotic cell cycle"/>
    <property type="evidence" value="ECO:0007669"/>
    <property type="project" value="TreeGrafter"/>
</dbReference>
<dbReference type="CDD" id="cd17716">
    <property type="entry name" value="BRCT_microcephalin_rpt1"/>
    <property type="match status" value="1"/>
</dbReference>
<dbReference type="InterPro" id="IPR036420">
    <property type="entry name" value="BRCT_dom_sf"/>
</dbReference>
<dbReference type="EMBL" id="JAEHOD010000003">
    <property type="protein sequence ID" value="KAG2453923.1"/>
    <property type="molecule type" value="Genomic_DNA"/>
</dbReference>
<sequence>MADDLEQLKVLEGCCVHVWQRVDGDVGTTQAINAKLRALGAKTLPRLTKEVTHVIFQRKLQSTAQERNAEDADLRTIHGKVGKYEPRVFVVSPLWLHHSEDAGTRAKELKYLERKPADPIFLVASPNKTASAGAKRKRKSLARPRELVETADVHDALFSSSQQIRDLNADELSAPLYIRPMFEGIFLSSGGSAAGGQGGGVGAAAPERKGAAVLSDVEEGEEDCPRPAKAPSLASILGGAKQKAVPGASAAGTALTAAAKAAPKAGGGSGRPGSMAPPRPPGPAPAASAKGLRQGTLNFAIVPKANRLPQQQVQQQLNLGQQAAKPPPAGSTPSLSAAGHGGGLQGQQPQLQRAGSTAAAPGPSSALASRAEALPASGSALALRVSLHTEPVAAPSVPVAGLTKQQDAPGYAQERPLPLPQQQELRMGQQQQPHHSDAGMPADVHAGIRPVCTSATGVQSHTMVAAAVKPAAPEAAGASAKKRPHQSTPLSPDLMPRGRRQSAAAAAATTAAPLAPEDPAAGPAARYSPLPCAVVPRGAPSAAAVVPAEEAAATAVRLGQAAVPIGPNGGAVAGTAALAPVPGALPPRAKSAGRRSMAAQDPAALPGPSPSLPASSVPAATGKAAGAVGLTAAVAAALAAVPGTRAASASRRVSRASCAGTPLGGAVALAAQSGGKLGRAGMRTPLEGTPGPFGFTPVGTLTVPRLKSQSSGGYGSSQSASATPELLHGSSAAAAPASMTAAGAGNAGAVGAGAETLAPQQQQQQQQMAQEQLPPCVQGQQTAGPRRTTRRSGLPPTPPMSSQRGSLTPPALTLVPAVAVGGGASAAAAVAGGETPTLVQVGGRSAAAHVAGAADSGDIEAGQGDSKPPPSRKRATPMRGVLVLEQSPATRFMAPGGGAVPPLVATGGCGAFMDTEAQPGPVNTGRRGARKAATPLHLSPMAALGHREDAQAGGDSGQAAAALPLAAAPPPPQAQAPGSVLRRSGRLASASPLPPRPPNSAVKTSAAAPGAAGCSLAFAFTAAEQHPPSDANAAQQAAAPGAAAPLSIAPATGNDRMPGTARKRRRPAEAEADTEEQGAGPSTSLKAAAPEAAPLLSPAPRTRAQTRAASAASPVPSLAPSLAPPPQPEVRRQPPQEQQPVTDPPAAAAAAQAGSPASPPRGAVRPAASHISGTPLTSPKYYTRMQRKRFSRMGVDLDRLPPGQPFTLQPDGTVTVEAAAAAPAAGNGTDTAGTAAVDGIAAVGATGAAEAGAAPAAAADGVGAAPGTNHMRVAAPSPAGPPASATRSRRRALDWELARAGAEEAGGAPAAELAVAAGGSICASGTSAAAPMPLPACVASTAGAKAAKADAAAPGARAVPLHAVQEAEGEGEDGSAAPSQEEGGAAHEGEQGAEGGLRPPRLRHAGSTPAAAAATGRARRTPAASAKGAGCRSAQKASGAAAEPEGAAPAAAAAPDAPTATAPPAQRGRLSLRKPATATAAAQGPCTSKAATVASYVDTSAAEPTASGCAAAGTTGAPGAAAARSTPAARPPAPKEVTGRKRQAATASGEDQPPESPPAAAVMGAKRRRTMPAPTTTAPLLPPVAAAGASTAAPSTTIKAGRSGAGAAGTRTPAPAANMGTEAAAKPATGKAAGPITAGVKRPRASAAKGSKAAAGGAAAVAKAAATSGALVGSAAFNSAVFMDGVASAFPVSTASAGAPAAAAATAQACAGGATAAGAPALGQYPRGKDHPMRAGVRYLAHTSVDAAMAAAVSAAVRQLGGARLCTPGYEDGHITHLVVGVPDRRTVKVLLGVANGAVFVSPAWVTESLAAGRWLPEEGFRVPGPFAATADAVRAQLQLRAQAQQQQQQQDQQQPATAASGPAAGGGAGPSAPRSPRAVVTAKPLGGRLVAVHNAQCNGPRLAEAQARKADVEKLVVALGGRVVPVRSAALLIMVGSGGEAQHGGRAGGGGAAAAAAERRPRLGGVSGPSSMALASEEWLMRLAETHVWQEPPLAH</sequence>